<evidence type="ECO:0000259" key="2">
    <source>
        <dbReference type="SMART" id="SM00822"/>
    </source>
</evidence>
<dbReference type="SUPFAM" id="SSF51735">
    <property type="entry name" value="NAD(P)-binding Rossmann-fold domains"/>
    <property type="match status" value="1"/>
</dbReference>
<keyword evidence="4" id="KW-1185">Reference proteome</keyword>
<dbReference type="CDD" id="cd05233">
    <property type="entry name" value="SDR_c"/>
    <property type="match status" value="1"/>
</dbReference>
<dbReference type="InterPro" id="IPR002347">
    <property type="entry name" value="SDR_fam"/>
</dbReference>
<dbReference type="EMBL" id="CP139965">
    <property type="protein sequence ID" value="WQD77594.1"/>
    <property type="molecule type" value="Genomic_DNA"/>
</dbReference>
<sequence>MSDIPASDTPVSTTAHRPPRMAGRVCLVTGGGSGIGRATAVLMAREGAAGVIVAGRRREPGEAAVQACREAGHAFGCDARYVQADVTDEADAAALVEFALTRFGRLDVAFNNAGYQEPRAPLEAQTRETFDAVLDANLRSVFYGMKHQIPAMLERGGRIIVNASVSGIRNPNPGLALYSASKAAVISLMRSAAMECAPRGIRINAIAPGRVVTSMMLGSGIDPDTIAASLPVRRLGQPEEVAQAVVWLASDDASYVVGHVLAADGGFLSS</sequence>
<dbReference type="Pfam" id="PF13561">
    <property type="entry name" value="adh_short_C2"/>
    <property type="match status" value="1"/>
</dbReference>
<dbReference type="PANTHER" id="PTHR42760">
    <property type="entry name" value="SHORT-CHAIN DEHYDROGENASES/REDUCTASES FAMILY MEMBER"/>
    <property type="match status" value="1"/>
</dbReference>
<dbReference type="InterPro" id="IPR020904">
    <property type="entry name" value="Sc_DH/Rdtase_CS"/>
</dbReference>
<dbReference type="NCBIfam" id="NF005559">
    <property type="entry name" value="PRK07231.1"/>
    <property type="match status" value="1"/>
</dbReference>
<proteinExistence type="inferred from homology"/>
<comment type="similarity">
    <text evidence="1">Belongs to the short-chain dehydrogenases/reductases (SDR) family.</text>
</comment>
<dbReference type="InterPro" id="IPR057326">
    <property type="entry name" value="KR_dom"/>
</dbReference>
<evidence type="ECO:0000313" key="3">
    <source>
        <dbReference type="EMBL" id="WQD77594.1"/>
    </source>
</evidence>
<protein>
    <submittedName>
        <fullName evidence="3">SDR family NAD(P)-dependent oxidoreductase</fullName>
    </submittedName>
</protein>
<feature type="domain" description="Ketoreductase" evidence="2">
    <location>
        <begin position="24"/>
        <end position="209"/>
    </location>
</feature>
<dbReference type="SMART" id="SM00822">
    <property type="entry name" value="PKS_KR"/>
    <property type="match status" value="1"/>
</dbReference>
<reference evidence="3 4" key="1">
    <citation type="submission" date="2023-12" db="EMBL/GenBank/DDBJ databases">
        <title>Genome sequencing and assembly of bacterial species from a model synthetic community.</title>
        <authorList>
            <person name="Hogle S.L."/>
        </authorList>
    </citation>
    <scope>NUCLEOTIDE SEQUENCE [LARGE SCALE GENOMIC DNA]</scope>
    <source>
        <strain evidence="3 4">HAMBI 2494</strain>
    </source>
</reference>
<dbReference type="PRINTS" id="PR00081">
    <property type="entry name" value="GDHRDH"/>
</dbReference>
<dbReference type="RefSeq" id="WP_232833409.1">
    <property type="nucleotide sequence ID" value="NZ_CP139965.1"/>
</dbReference>
<evidence type="ECO:0000313" key="4">
    <source>
        <dbReference type="Proteomes" id="UP001325479"/>
    </source>
</evidence>
<dbReference type="PRINTS" id="PR00080">
    <property type="entry name" value="SDRFAMILY"/>
</dbReference>
<organism evidence="3 4">
    <name type="scientific">Paraburkholderia kururiensis</name>
    <dbReference type="NCBI Taxonomy" id="984307"/>
    <lineage>
        <taxon>Bacteria</taxon>
        <taxon>Pseudomonadati</taxon>
        <taxon>Pseudomonadota</taxon>
        <taxon>Betaproteobacteria</taxon>
        <taxon>Burkholderiales</taxon>
        <taxon>Burkholderiaceae</taxon>
        <taxon>Paraburkholderia</taxon>
    </lineage>
</organism>
<dbReference type="InterPro" id="IPR036291">
    <property type="entry name" value="NAD(P)-bd_dom_sf"/>
</dbReference>
<dbReference type="Proteomes" id="UP001325479">
    <property type="component" value="Chromosome"/>
</dbReference>
<dbReference type="PROSITE" id="PS00061">
    <property type="entry name" value="ADH_SHORT"/>
    <property type="match status" value="1"/>
</dbReference>
<gene>
    <name evidence="3" type="ORF">U0042_26690</name>
</gene>
<evidence type="ECO:0000256" key="1">
    <source>
        <dbReference type="ARBA" id="ARBA00006484"/>
    </source>
</evidence>
<dbReference type="Gene3D" id="3.40.50.720">
    <property type="entry name" value="NAD(P)-binding Rossmann-like Domain"/>
    <property type="match status" value="1"/>
</dbReference>
<name>A0ABZ0WJR3_9BURK</name>
<accession>A0ABZ0WJR3</accession>